<evidence type="ECO:0000256" key="5">
    <source>
        <dbReference type="PIRSR" id="PIRSR019574-1"/>
    </source>
</evidence>
<dbReference type="EMBL" id="PZJH01000001">
    <property type="protein sequence ID" value="RAK46344.1"/>
    <property type="molecule type" value="Genomic_DNA"/>
</dbReference>
<evidence type="ECO:0000256" key="1">
    <source>
        <dbReference type="ARBA" id="ARBA00004418"/>
    </source>
</evidence>
<dbReference type="GO" id="GO:0019808">
    <property type="term" value="F:polyamine binding"/>
    <property type="evidence" value="ECO:0007669"/>
    <property type="project" value="InterPro"/>
</dbReference>
<feature type="binding site" evidence="5">
    <location>
        <position position="44"/>
    </location>
    <ligand>
        <name>spermidine</name>
        <dbReference type="ChEBI" id="CHEBI:57834"/>
    </ligand>
</feature>
<protein>
    <submittedName>
        <fullName evidence="6">Spermidine/putrescine ABC transporter substrate-binding protein</fullName>
    </submittedName>
</protein>
<evidence type="ECO:0000313" key="6">
    <source>
        <dbReference type="EMBL" id="RAK46344.1"/>
    </source>
</evidence>
<keyword evidence="7" id="KW-1185">Reference proteome</keyword>
<evidence type="ECO:0000256" key="3">
    <source>
        <dbReference type="ARBA" id="ARBA00022729"/>
    </source>
</evidence>
<evidence type="ECO:0000256" key="2">
    <source>
        <dbReference type="ARBA" id="ARBA00022448"/>
    </source>
</evidence>
<feature type="binding site" evidence="5">
    <location>
        <position position="92"/>
    </location>
    <ligand>
        <name>spermidine</name>
        <dbReference type="ChEBI" id="CHEBI:57834"/>
    </ligand>
</feature>
<dbReference type="AlphaFoldDB" id="A0A327ZXU7"/>
<keyword evidence="2" id="KW-0813">Transport</keyword>
<reference evidence="6 7" key="1">
    <citation type="journal article" date="2018" name="Front. Microbiol.">
        <title>Description and Comparative Genomics of Macrococcus caseolyticus subsp. hominis subsp. nov., Macrococcus goetzii sp. nov., Macrococcus epidermidis sp. nov., and Macrococcus bohemicus sp. nov., Novel Macrococci From Human Clinical Material With Virulence Potential and Suspected Uptake of Foreign DNA by Natural Transformation.</title>
        <authorList>
            <person name="Maslanova I."/>
            <person name="Wertheimer Z."/>
            <person name="Sedlacek I."/>
            <person name="Svec P."/>
            <person name="Indrakova A."/>
            <person name="Kovarovic V."/>
            <person name="Schumann P."/>
            <person name="Sproer C."/>
            <person name="Kralova S."/>
            <person name="Sedo O."/>
            <person name="Kristofova L."/>
            <person name="Vrbovska V."/>
            <person name="Fuzik T."/>
            <person name="Petras P."/>
            <person name="Zdrahal Z."/>
            <person name="Ruzickova V."/>
            <person name="Doskar J."/>
            <person name="Pantucek R."/>
        </authorList>
    </citation>
    <scope>NUCLEOTIDE SEQUENCE [LARGE SCALE GENOMIC DNA]</scope>
    <source>
        <strain evidence="6 7">01/688</strain>
    </source>
</reference>
<dbReference type="CDD" id="cd13663">
    <property type="entry name" value="PBP2_PotD_PotF_like_2"/>
    <property type="match status" value="1"/>
</dbReference>
<dbReference type="RefSeq" id="WP_111714480.1">
    <property type="nucleotide sequence ID" value="NZ_CP073819.1"/>
</dbReference>
<organism evidence="6 7">
    <name type="scientific">Macrococcus epidermidis</name>
    <dbReference type="NCBI Taxonomy" id="1902580"/>
    <lineage>
        <taxon>Bacteria</taxon>
        <taxon>Bacillati</taxon>
        <taxon>Bacillota</taxon>
        <taxon>Bacilli</taxon>
        <taxon>Bacillales</taxon>
        <taxon>Staphylococcaceae</taxon>
        <taxon>Macrococcus</taxon>
    </lineage>
</organism>
<keyword evidence="4" id="KW-0574">Periplasm</keyword>
<comment type="subcellular location">
    <subcellularLocation>
        <location evidence="1">Periplasm</location>
    </subcellularLocation>
</comment>
<accession>A0A327ZXU7</accession>
<dbReference type="PANTHER" id="PTHR30222">
    <property type="entry name" value="SPERMIDINE/PUTRESCINE-BINDING PERIPLASMIC PROTEIN"/>
    <property type="match status" value="1"/>
</dbReference>
<dbReference type="SUPFAM" id="SSF53850">
    <property type="entry name" value="Periplasmic binding protein-like II"/>
    <property type="match status" value="1"/>
</dbReference>
<evidence type="ECO:0000256" key="4">
    <source>
        <dbReference type="ARBA" id="ARBA00022764"/>
    </source>
</evidence>
<dbReference type="Gene3D" id="3.40.190.10">
    <property type="entry name" value="Periplasmic binding protein-like II"/>
    <property type="match status" value="2"/>
</dbReference>
<dbReference type="PANTHER" id="PTHR30222:SF17">
    <property type="entry name" value="SPERMIDINE_PUTRESCINE-BINDING PERIPLASMIC PROTEIN"/>
    <property type="match status" value="1"/>
</dbReference>
<evidence type="ECO:0000313" key="7">
    <source>
        <dbReference type="Proteomes" id="UP000249808"/>
    </source>
</evidence>
<proteinExistence type="predicted"/>
<dbReference type="InterPro" id="IPR001188">
    <property type="entry name" value="Sperm_putr-bd"/>
</dbReference>
<keyword evidence="3" id="KW-0732">Signal</keyword>
<dbReference type="InterPro" id="IPR006059">
    <property type="entry name" value="SBP"/>
</dbReference>
<gene>
    <name evidence="6" type="ORF">BHU61_02520</name>
</gene>
<name>A0A327ZXU7_9STAP</name>
<dbReference type="Pfam" id="PF13416">
    <property type="entry name" value="SBP_bac_8"/>
    <property type="match status" value="1"/>
</dbReference>
<dbReference type="PIRSF" id="PIRSF019574">
    <property type="entry name" value="Periplasmic_polyamine_BP"/>
    <property type="match status" value="1"/>
</dbReference>
<comment type="caution">
    <text evidence="6">The sequence shown here is derived from an EMBL/GenBank/DDBJ whole genome shotgun (WGS) entry which is preliminary data.</text>
</comment>
<dbReference type="GO" id="GO:0015846">
    <property type="term" value="P:polyamine transport"/>
    <property type="evidence" value="ECO:0007669"/>
    <property type="project" value="InterPro"/>
</dbReference>
<dbReference type="Proteomes" id="UP000249808">
    <property type="component" value="Unassembled WGS sequence"/>
</dbReference>
<sequence>MKQLMQLILISLAVAVLLLFSAKFIDPPPKSGKGNILYVYNWGEYIDPALLKKFEKKYGIRVILETFDSNESMLAKIKNGGTHYDIAVPSEYAIQKMKEEKLLIPIDHKKLPNLKNINPDFMNLDFDKGNKYSIPYFWGTVGILYNPDKTKGIDFSRWDSLWDPRLKNNVLIVDGAREALGFSLNSMGESLNATNPQKLEKAEQKLEKLGPNVKGVVGDEINTMMVQKEADVAVVWSGMGADIMTENENLDFVVPKEGSNLWFDNMVIPKTAQNVDGAHKFINFLLDAKIGKQNTEWVGYATPNTASYKLLDKETREDERFYPSKSVQEKLEVYEDLGFENIKRYNELFLKFKMSLN</sequence>
<dbReference type="GO" id="GO:0042597">
    <property type="term" value="C:periplasmic space"/>
    <property type="evidence" value="ECO:0007669"/>
    <property type="project" value="UniProtKB-SubCell"/>
</dbReference>
<dbReference type="PRINTS" id="PR00909">
    <property type="entry name" value="SPERMDNBNDNG"/>
</dbReference>